<keyword evidence="2" id="KW-1185">Reference proteome</keyword>
<dbReference type="RefSeq" id="WP_066844628.1">
    <property type="nucleotide sequence ID" value="NZ_CP019602.1"/>
</dbReference>
<sequence>MTIAPLDSVSHADVRLKAARGAQSGDPLGQIGVYAEEFVLVQREYPILFTRDEDDLLQPVAILGLTAQENLFASDRGWQARYIPALVRRGPLMIGRARPEDPAVHIDMAHARIAADGQDGYPLFLEHGGHAPALVDALDALQLIHRGEGVCAAMSEIFQRHELVKLLPISINIDDTTTIQFENFSAILPETLADLSAEALGELSSAGLLVPAVMAAHSLGNINALADRRQGRPL</sequence>
<accession>A0A1Z1FBG5</accession>
<dbReference type="Proteomes" id="UP000195807">
    <property type="component" value="Chromosome"/>
</dbReference>
<dbReference type="STRING" id="450378.GCA_001661675_01454"/>
<dbReference type="OrthoDB" id="8888710at2"/>
<evidence type="ECO:0008006" key="3">
    <source>
        <dbReference type="Google" id="ProtNLM"/>
    </source>
</evidence>
<reference evidence="1 2" key="1">
    <citation type="submission" date="2017-01" db="EMBL/GenBank/DDBJ databases">
        <title>Complete genome sequence of esterase-producing bacterium Croceicoccus marinus E4A9.</title>
        <authorList>
            <person name="Wu Y.-H."/>
            <person name="Cheng H."/>
            <person name="Xu L."/>
            <person name="Huo Y.-Y."/>
            <person name="Wang C.-S."/>
            <person name="Xu X.-W."/>
        </authorList>
    </citation>
    <scope>NUCLEOTIDE SEQUENCE [LARGE SCALE GENOMIC DNA]</scope>
    <source>
        <strain evidence="1 2">E4A9</strain>
    </source>
</reference>
<name>A0A1Z1FBG5_9SPHN</name>
<protein>
    <recommendedName>
        <fullName evidence="3">SapC family protein</fullName>
    </recommendedName>
</protein>
<dbReference type="KEGG" id="cman:A9D14_07260"/>
<dbReference type="Pfam" id="PF07277">
    <property type="entry name" value="SapC"/>
    <property type="match status" value="1"/>
</dbReference>
<dbReference type="AlphaFoldDB" id="A0A1Z1FBG5"/>
<dbReference type="InterPro" id="IPR010836">
    <property type="entry name" value="SapC"/>
</dbReference>
<organism evidence="1 2">
    <name type="scientific">Croceicoccus marinus</name>
    <dbReference type="NCBI Taxonomy" id="450378"/>
    <lineage>
        <taxon>Bacteria</taxon>
        <taxon>Pseudomonadati</taxon>
        <taxon>Pseudomonadota</taxon>
        <taxon>Alphaproteobacteria</taxon>
        <taxon>Sphingomonadales</taxon>
        <taxon>Erythrobacteraceae</taxon>
        <taxon>Croceicoccus</taxon>
    </lineage>
</organism>
<evidence type="ECO:0000313" key="1">
    <source>
        <dbReference type="EMBL" id="ARU16027.1"/>
    </source>
</evidence>
<gene>
    <name evidence="1" type="ORF">A9D14_07260</name>
</gene>
<evidence type="ECO:0000313" key="2">
    <source>
        <dbReference type="Proteomes" id="UP000195807"/>
    </source>
</evidence>
<dbReference type="EMBL" id="CP019602">
    <property type="protein sequence ID" value="ARU16027.1"/>
    <property type="molecule type" value="Genomic_DNA"/>
</dbReference>
<proteinExistence type="predicted"/>